<accession>A0AAE3P2L9</accession>
<organism evidence="2 3">
    <name type="scientific">Stygiobacter electus</name>
    <dbReference type="NCBI Taxonomy" id="3032292"/>
    <lineage>
        <taxon>Bacteria</taxon>
        <taxon>Pseudomonadati</taxon>
        <taxon>Ignavibacteriota</taxon>
        <taxon>Ignavibacteria</taxon>
        <taxon>Ignavibacteriales</taxon>
        <taxon>Melioribacteraceae</taxon>
        <taxon>Stygiobacter</taxon>
    </lineage>
</organism>
<dbReference type="Gene3D" id="3.90.10.10">
    <property type="entry name" value="Cytochrome C3"/>
    <property type="match status" value="1"/>
</dbReference>
<dbReference type="Proteomes" id="UP001221302">
    <property type="component" value="Unassembled WGS sequence"/>
</dbReference>
<dbReference type="GO" id="GO:0016491">
    <property type="term" value="F:oxidoreductase activity"/>
    <property type="evidence" value="ECO:0007669"/>
    <property type="project" value="TreeGrafter"/>
</dbReference>
<comment type="caution">
    <text evidence="2">The sequence shown here is derived from an EMBL/GenBank/DDBJ whole genome shotgun (WGS) entry which is preliminary data.</text>
</comment>
<dbReference type="RefSeq" id="WP_321535492.1">
    <property type="nucleotide sequence ID" value="NZ_JARGDL010000006.1"/>
</dbReference>
<dbReference type="PANTHER" id="PTHR35038:SF8">
    <property type="entry name" value="C-TYPE POLYHEME CYTOCHROME OMCC"/>
    <property type="match status" value="1"/>
</dbReference>
<protein>
    <recommendedName>
        <fullName evidence="4">Cytochrome c family protein</fullName>
    </recommendedName>
</protein>
<keyword evidence="3" id="KW-1185">Reference proteome</keyword>
<dbReference type="InterPro" id="IPR051829">
    <property type="entry name" value="Multiheme_Cytochr_ET"/>
</dbReference>
<dbReference type="AlphaFoldDB" id="A0AAE3P2L9"/>
<evidence type="ECO:0000313" key="3">
    <source>
        <dbReference type="Proteomes" id="UP001221302"/>
    </source>
</evidence>
<dbReference type="EMBL" id="JARGDL010000006">
    <property type="protein sequence ID" value="MDF1611725.1"/>
    <property type="molecule type" value="Genomic_DNA"/>
</dbReference>
<dbReference type="PROSITE" id="PS51257">
    <property type="entry name" value="PROKAR_LIPOPROTEIN"/>
    <property type="match status" value="1"/>
</dbReference>
<dbReference type="SUPFAM" id="SSF48695">
    <property type="entry name" value="Multiheme cytochromes"/>
    <property type="match status" value="1"/>
</dbReference>
<gene>
    <name evidence="2" type="ORF">P0M35_06160</name>
</gene>
<reference evidence="2" key="1">
    <citation type="submission" date="2023-03" db="EMBL/GenBank/DDBJ databases">
        <title>Stygiobacter electus gen. nov., sp. nov., facultatively anaerobic thermotolerant bacterium of the class Ignavibacteria from a well of Yessentuki mineral water deposit.</title>
        <authorList>
            <person name="Podosokorskaya O.A."/>
            <person name="Elcheninov A.G."/>
            <person name="Petrova N.F."/>
            <person name="Zavarzina D.G."/>
            <person name="Kublanov I.V."/>
            <person name="Merkel A.Y."/>
        </authorList>
    </citation>
    <scope>NUCLEOTIDE SEQUENCE</scope>
    <source>
        <strain evidence="2">09-Me</strain>
    </source>
</reference>
<evidence type="ECO:0000256" key="1">
    <source>
        <dbReference type="ARBA" id="ARBA00022729"/>
    </source>
</evidence>
<keyword evidence="1" id="KW-0732">Signal</keyword>
<evidence type="ECO:0008006" key="4">
    <source>
        <dbReference type="Google" id="ProtNLM"/>
    </source>
</evidence>
<dbReference type="PANTHER" id="PTHR35038">
    <property type="entry name" value="DISSIMILATORY SULFITE REDUCTASE SIRA"/>
    <property type="match status" value="1"/>
</dbReference>
<sequence length="457" mass="50781">MKKLKLIYLITISTAILISSCTKKEEEPVTPSAEVKKSVASCEGCHTNYEMLKKVYTPDPPDEGGASHGCGGETPHYEPYDRVYLSGAGYQEFKKEVHGKMPCTACHNGIDGTDDKNKAHSNNFIKKPSTQAEKKCASCHTDVYLKAKNSLHEQGWGQKSMVCLRSGLENIPTGYNMLSDKMKEGYEKNCAKCHAGCGDCHVNRPPAGGGGLISGHQFVKPDMRDHCVTCHSSRGGHAYFGQAAGTVPDIHLTRRGFTCMSCHKTDEVHGDGKIYDQRYKMPQMPECTDCHKGLENKNIYHTTHLNTFSCNTCHSQDYNNCGSCHIGGEGARIPSYLGYKIGMNPIPDIKPFKYAVLRRSLMAPDSWQNYGVANLSNFAVRPTFKYATPHNIQKWTSRTQVANGKPCYDACHIIKNPDGSYRNKELYLFKNELQAWEVTATSPITVDGKLPSKWEVK</sequence>
<evidence type="ECO:0000313" key="2">
    <source>
        <dbReference type="EMBL" id="MDF1611725.1"/>
    </source>
</evidence>
<dbReference type="InterPro" id="IPR036280">
    <property type="entry name" value="Multihaem_cyt_sf"/>
</dbReference>
<name>A0AAE3P2L9_9BACT</name>
<proteinExistence type="predicted"/>